<dbReference type="InterPro" id="IPR003838">
    <property type="entry name" value="ABC3_permease_C"/>
</dbReference>
<dbReference type="PANTHER" id="PTHR30572:SF4">
    <property type="entry name" value="ABC TRANSPORTER PERMEASE YTRF"/>
    <property type="match status" value="1"/>
</dbReference>
<feature type="transmembrane region" description="Helical" evidence="7">
    <location>
        <begin position="20"/>
        <end position="43"/>
    </location>
</feature>
<evidence type="ECO:0000256" key="5">
    <source>
        <dbReference type="ARBA" id="ARBA00023136"/>
    </source>
</evidence>
<evidence type="ECO:0000259" key="8">
    <source>
        <dbReference type="Pfam" id="PF02687"/>
    </source>
</evidence>
<comment type="caution">
    <text evidence="10">The sequence shown here is derived from an EMBL/GenBank/DDBJ whole genome shotgun (WGS) entry which is preliminary data.</text>
</comment>
<dbReference type="Proteomes" id="UP001500751">
    <property type="component" value="Unassembled WGS sequence"/>
</dbReference>
<proteinExistence type="inferred from homology"/>
<dbReference type="Pfam" id="PF12704">
    <property type="entry name" value="MacB_PCD"/>
    <property type="match status" value="1"/>
</dbReference>
<feature type="transmembrane region" description="Helical" evidence="7">
    <location>
        <begin position="636"/>
        <end position="662"/>
    </location>
</feature>
<protein>
    <recommendedName>
        <fullName evidence="12">ABC transport system permease protein</fullName>
    </recommendedName>
</protein>
<feature type="domain" description="ABC3 transporter permease C-terminal" evidence="8">
    <location>
        <begin position="643"/>
        <end position="764"/>
    </location>
</feature>
<gene>
    <name evidence="10" type="ORF">GCM10009839_51940</name>
</gene>
<feature type="transmembrane region" description="Helical" evidence="7">
    <location>
        <begin position="732"/>
        <end position="755"/>
    </location>
</feature>
<feature type="transmembrane region" description="Helical" evidence="7">
    <location>
        <begin position="295"/>
        <end position="325"/>
    </location>
</feature>
<evidence type="ECO:0000259" key="9">
    <source>
        <dbReference type="Pfam" id="PF12704"/>
    </source>
</evidence>
<keyword evidence="2" id="KW-1003">Cell membrane</keyword>
<evidence type="ECO:0000256" key="6">
    <source>
        <dbReference type="ARBA" id="ARBA00038076"/>
    </source>
</evidence>
<keyword evidence="11" id="KW-1185">Reference proteome</keyword>
<keyword evidence="4 7" id="KW-1133">Transmembrane helix</keyword>
<comment type="subcellular location">
    <subcellularLocation>
        <location evidence="1">Cell membrane</location>
        <topology evidence="1">Multi-pass membrane protein</topology>
    </subcellularLocation>
</comment>
<feature type="transmembrane region" description="Helical" evidence="7">
    <location>
        <begin position="246"/>
        <end position="274"/>
    </location>
</feature>
<feature type="transmembrane region" description="Helical" evidence="7">
    <location>
        <begin position="345"/>
        <end position="364"/>
    </location>
</feature>
<evidence type="ECO:0000256" key="4">
    <source>
        <dbReference type="ARBA" id="ARBA00022989"/>
    </source>
</evidence>
<dbReference type="RefSeq" id="WP_344668264.1">
    <property type="nucleotide sequence ID" value="NZ_BAAAQN010000034.1"/>
</dbReference>
<comment type="similarity">
    <text evidence="6">Belongs to the ABC-4 integral membrane protein family.</text>
</comment>
<dbReference type="InterPro" id="IPR050250">
    <property type="entry name" value="Macrolide_Exporter_MacB"/>
</dbReference>
<reference evidence="11" key="1">
    <citation type="journal article" date="2019" name="Int. J. Syst. Evol. Microbiol.">
        <title>The Global Catalogue of Microorganisms (GCM) 10K type strain sequencing project: providing services to taxonomists for standard genome sequencing and annotation.</title>
        <authorList>
            <consortium name="The Broad Institute Genomics Platform"/>
            <consortium name="The Broad Institute Genome Sequencing Center for Infectious Disease"/>
            <person name="Wu L."/>
            <person name="Ma J."/>
        </authorList>
    </citation>
    <scope>NUCLEOTIDE SEQUENCE [LARGE SCALE GENOMIC DNA]</scope>
    <source>
        <strain evidence="11">JCM 16014</strain>
    </source>
</reference>
<name>A0ABP5GH26_9ACTN</name>
<feature type="domain" description="ABC3 transporter permease C-terminal" evidence="8">
    <location>
        <begin position="252"/>
        <end position="373"/>
    </location>
</feature>
<dbReference type="PANTHER" id="PTHR30572">
    <property type="entry name" value="MEMBRANE COMPONENT OF TRANSPORTER-RELATED"/>
    <property type="match status" value="1"/>
</dbReference>
<evidence type="ECO:0008006" key="12">
    <source>
        <dbReference type="Google" id="ProtNLM"/>
    </source>
</evidence>
<accession>A0ABP5GH26</accession>
<dbReference type="InterPro" id="IPR025857">
    <property type="entry name" value="MacB_PCD"/>
</dbReference>
<feature type="domain" description="MacB-like periplasmic core" evidence="9">
    <location>
        <begin position="420"/>
        <end position="614"/>
    </location>
</feature>
<feature type="transmembrane region" description="Helical" evidence="7">
    <location>
        <begin position="421"/>
        <end position="442"/>
    </location>
</feature>
<dbReference type="EMBL" id="BAAAQN010000034">
    <property type="protein sequence ID" value="GAA2042685.1"/>
    <property type="molecule type" value="Genomic_DNA"/>
</dbReference>
<dbReference type="Pfam" id="PF02687">
    <property type="entry name" value="FtsX"/>
    <property type="match status" value="2"/>
</dbReference>
<evidence type="ECO:0000313" key="10">
    <source>
        <dbReference type="EMBL" id="GAA2042685.1"/>
    </source>
</evidence>
<keyword evidence="5 7" id="KW-0472">Membrane</keyword>
<evidence type="ECO:0000256" key="3">
    <source>
        <dbReference type="ARBA" id="ARBA00022692"/>
    </source>
</evidence>
<evidence type="ECO:0000256" key="2">
    <source>
        <dbReference type="ARBA" id="ARBA00022475"/>
    </source>
</evidence>
<feature type="transmembrane region" description="Helical" evidence="7">
    <location>
        <begin position="683"/>
        <end position="712"/>
    </location>
</feature>
<keyword evidence="3 7" id="KW-0812">Transmembrane</keyword>
<evidence type="ECO:0000256" key="7">
    <source>
        <dbReference type="SAM" id="Phobius"/>
    </source>
</evidence>
<organism evidence="10 11">
    <name type="scientific">Catenulispora yoronensis</name>
    <dbReference type="NCBI Taxonomy" id="450799"/>
    <lineage>
        <taxon>Bacteria</taxon>
        <taxon>Bacillati</taxon>
        <taxon>Actinomycetota</taxon>
        <taxon>Actinomycetes</taxon>
        <taxon>Catenulisporales</taxon>
        <taxon>Catenulisporaceae</taxon>
        <taxon>Catenulispora</taxon>
    </lineage>
</organism>
<evidence type="ECO:0000256" key="1">
    <source>
        <dbReference type="ARBA" id="ARBA00004651"/>
    </source>
</evidence>
<sequence>MRAVWRASRAAVKRRRLQTFVLALVVMISTVTVVVTLGLLAAVSGPFDRVYAAAKGAHVVAEFDRSKVTDAQLAQAAKDPAVAAVAGPFPQLVFHQSVAVGARPINVPGIMTVVGRADPHGPVDDLTLSTGRWPSAPGEIVLRQPGFFKAVPLPIDLVTPGEPTLRIVGFANSAGQSADAWVTPDEARALGATSTQMQYRFHSAGTDADLKTGLAAATKGLPADALTGSHDYLALKAKLASGPSAYLPFLTVFGILGLIVSVLIVGNVVSGAVVSGFRHIGILKAMGFTPDQVTVVYLLIVTLPAAVGCVLGTVFGAALGTWLVNQVFYGIQGAELIDGAAGVPATVYPAVLIGMPAVVVLAALMPAFRARRLPAAVAISAGSAQRAGRGLAVQRRLGGSRLPRAISLGLGWPFARPARTLLTLSAVVAGVTTVTLAIGMAGSTFRFGELHRRTDQVYFTTGSGSPADPAPTHTDAQIDALIRAQPGVLRVAADASVETRIAGSTATIWAGVIRGDYGAIQAPLVQGRWATAPGEVTVDSEYRHQFGLTVGQTIRMLDASGAEVPEKIVGEGPGWHIATPDWQSFIGLNPQGRAATFYVTLAKGADPAAVIAAIGGQDPGLHGAVDGESKTSEKTFLSIITTLTIMLSIVASLGVLNTVVLNTRERRRDLGTLKAIGMTPGQVIAMVVTAMTALGTLGGLIGVPLGILAHRIVIPLTMHGIQEETPDSMLDVWNWAGLVLLTLSGAVIAATGAYLPSIRASRAPVAEVLRTE</sequence>
<evidence type="ECO:0000313" key="11">
    <source>
        <dbReference type="Proteomes" id="UP001500751"/>
    </source>
</evidence>